<comment type="caution">
    <text evidence="1">The sequence shown here is derived from an EMBL/GenBank/DDBJ whole genome shotgun (WGS) entry which is preliminary data.</text>
</comment>
<dbReference type="Proteomes" id="UP001277972">
    <property type="component" value="Unassembled WGS sequence"/>
</dbReference>
<protein>
    <submittedName>
        <fullName evidence="1">MBL fold metallo-hydrolase</fullName>
    </submittedName>
</protein>
<dbReference type="EMBL" id="JAWZSR010000006">
    <property type="protein sequence ID" value="MDX8046559.1"/>
    <property type="molecule type" value="Genomic_DNA"/>
</dbReference>
<organism evidence="1 2">
    <name type="scientific">Gracilibacillus pellucidus</name>
    <dbReference type="NCBI Taxonomy" id="3095368"/>
    <lineage>
        <taxon>Bacteria</taxon>
        <taxon>Bacillati</taxon>
        <taxon>Bacillota</taxon>
        <taxon>Bacilli</taxon>
        <taxon>Bacillales</taxon>
        <taxon>Bacillaceae</taxon>
        <taxon>Gracilibacillus</taxon>
    </lineage>
</organism>
<keyword evidence="2" id="KW-1185">Reference proteome</keyword>
<reference evidence="1" key="1">
    <citation type="submission" date="2023-11" db="EMBL/GenBank/DDBJ databases">
        <title>Gracilibacillus pellucida a moderately halophilic bacterium isolated from saline soil in Xinjiang province.</title>
        <authorList>
            <person name="Zhang Z."/>
            <person name="Tan F."/>
            <person name="Wang Y."/>
            <person name="Xia M."/>
        </authorList>
    </citation>
    <scope>NUCLEOTIDE SEQUENCE</scope>
    <source>
        <strain evidence="1">S3-1-1</strain>
    </source>
</reference>
<evidence type="ECO:0000313" key="1">
    <source>
        <dbReference type="EMBL" id="MDX8046559.1"/>
    </source>
</evidence>
<proteinExistence type="predicted"/>
<name>A0ACC6M6H9_9BACI</name>
<evidence type="ECO:0000313" key="2">
    <source>
        <dbReference type="Proteomes" id="UP001277972"/>
    </source>
</evidence>
<accession>A0ACC6M6H9</accession>
<sequence>MSETKICFWSGLRTIGGNIAEIRYGNDRVIFDFGLVYNPATSFVNRVTNRQAKYVSDLLRLDAIPRIDGLYRRDRLKYIQSDERPLPYEDSVYQTAVFISHMHLDHMGAIDTIAPEIPVLMSKQSKQLYDVLDDVGEGLMRKRKVEAIAYENQVQIGEIRVTPYQTDHDAYGAMAMLVETPDLTVLYSGDFRMHGQNPQWNMNLLRKMDDVDVDLLLIEGTTFRPEQVEASTEKRAVVHDEQEFAQALTSQLLDTNGLAFFNLYHRNIDRINHFINGAQDAGRTIVLELETAHIADQLINHVDFAILDDDAMKLKEQNLYALQNKYRFVTSEEINEKPTKYIVQNSFGNSIKLLDYVFDNSIYIHANGMPLGAFDPEYQVLLNLLEHLDIRYQSFNISGHAYPEDVLEWVDRINPELLIPWHSHYPELIKPTSAKQAVFLPKKKTWYQFEEKQLKEIEE</sequence>
<gene>
    <name evidence="1" type="ORF">SH601_11250</name>
</gene>